<comment type="caution">
    <text evidence="2">The sequence shown here is derived from an EMBL/GenBank/DDBJ whole genome shotgun (WGS) entry which is preliminary data.</text>
</comment>
<keyword evidence="2" id="KW-0808">Transferase</keyword>
<accession>A0ABV5K606</accession>
<keyword evidence="2" id="KW-0012">Acyltransferase</keyword>
<evidence type="ECO:0000313" key="3">
    <source>
        <dbReference type="Proteomes" id="UP001589750"/>
    </source>
</evidence>
<dbReference type="SUPFAM" id="SSF55729">
    <property type="entry name" value="Acyl-CoA N-acyltransferases (Nat)"/>
    <property type="match status" value="2"/>
</dbReference>
<reference evidence="2 3" key="1">
    <citation type="submission" date="2024-09" db="EMBL/GenBank/DDBJ databases">
        <authorList>
            <person name="Sun Q."/>
            <person name="Mori K."/>
        </authorList>
    </citation>
    <scope>NUCLEOTIDE SEQUENCE [LARGE SCALE GENOMIC DNA]</scope>
    <source>
        <strain evidence="2 3">JCM 9626</strain>
    </source>
</reference>
<dbReference type="InterPro" id="IPR000182">
    <property type="entry name" value="GNAT_dom"/>
</dbReference>
<dbReference type="RefSeq" id="WP_140010773.1">
    <property type="nucleotide sequence ID" value="NZ_JBHMDG010000002.1"/>
</dbReference>
<dbReference type="Proteomes" id="UP001589750">
    <property type="component" value="Unassembled WGS sequence"/>
</dbReference>
<dbReference type="GO" id="GO:0016746">
    <property type="term" value="F:acyltransferase activity"/>
    <property type="evidence" value="ECO:0007669"/>
    <property type="project" value="UniProtKB-KW"/>
</dbReference>
<dbReference type="PROSITE" id="PS51186">
    <property type="entry name" value="GNAT"/>
    <property type="match status" value="1"/>
</dbReference>
<keyword evidence="3" id="KW-1185">Reference proteome</keyword>
<proteinExistence type="predicted"/>
<dbReference type="Gene3D" id="3.40.630.30">
    <property type="match status" value="1"/>
</dbReference>
<dbReference type="EMBL" id="JBHMDG010000002">
    <property type="protein sequence ID" value="MFB9312036.1"/>
    <property type="molecule type" value="Genomic_DNA"/>
</dbReference>
<gene>
    <name evidence="2" type="ORF">ACFFRI_03175</name>
</gene>
<evidence type="ECO:0000313" key="2">
    <source>
        <dbReference type="EMBL" id="MFB9312036.1"/>
    </source>
</evidence>
<protein>
    <submittedName>
        <fullName evidence="2">GNAT family N-acetyltransferase</fullName>
        <ecNumber evidence="2">2.3.-.-</ecNumber>
    </submittedName>
</protein>
<organism evidence="2 3">
    <name type="scientific">Nocardioides plantarum</name>
    <dbReference type="NCBI Taxonomy" id="29299"/>
    <lineage>
        <taxon>Bacteria</taxon>
        <taxon>Bacillati</taxon>
        <taxon>Actinomycetota</taxon>
        <taxon>Actinomycetes</taxon>
        <taxon>Propionibacteriales</taxon>
        <taxon>Nocardioidaceae</taxon>
        <taxon>Nocardioides</taxon>
    </lineage>
</organism>
<dbReference type="InterPro" id="IPR016181">
    <property type="entry name" value="Acyl_CoA_acyltransferase"/>
</dbReference>
<evidence type="ECO:0000259" key="1">
    <source>
        <dbReference type="PROSITE" id="PS51186"/>
    </source>
</evidence>
<dbReference type="EC" id="2.3.-.-" evidence="2"/>
<sequence length="328" mass="36299">MDIRRFTPDDRTDLLGFVDVRNESESHDSSWFHPTTPGLTAGWLRHGWDGEQPTPYVGVLGDEVVAAGVISSSERDNLHVGWISIDVRPAHRRRGLGTAILVHLEDELRAMGRTSVGTSCWDVGGLDAFPRAHGYEHKASGINRRQYLADVDPAVVDRLHAEAAAAAPDYELVRRRDRTTEDELEAVAAMASAINDAPKEGLEIEDEVVDAARIRAYDDAQVSRGFALYRLMARHRRTGELAGQTVVAVDPDRPGLAEQHDTSVVASHRGHRLGALLKTGMLQWLREERPDVTEIDTWNAESNGFMIGVNEALGYRVMGRGLDFQKPL</sequence>
<feature type="domain" description="N-acetyltransferase" evidence="1">
    <location>
        <begin position="1"/>
        <end position="162"/>
    </location>
</feature>
<dbReference type="Pfam" id="PF00583">
    <property type="entry name" value="Acetyltransf_1"/>
    <property type="match status" value="1"/>
</dbReference>
<dbReference type="CDD" id="cd04301">
    <property type="entry name" value="NAT_SF"/>
    <property type="match status" value="1"/>
</dbReference>
<name>A0ABV5K606_9ACTN</name>